<comment type="similarity">
    <text evidence="2">Belongs to the TonB family.</text>
</comment>
<evidence type="ECO:0000256" key="10">
    <source>
        <dbReference type="SAM" id="MobiDB-lite"/>
    </source>
</evidence>
<dbReference type="GO" id="GO:0098797">
    <property type="term" value="C:plasma membrane protein complex"/>
    <property type="evidence" value="ECO:0007669"/>
    <property type="project" value="TreeGrafter"/>
</dbReference>
<accession>A0A2U2I4J9</accession>
<evidence type="ECO:0000259" key="11">
    <source>
        <dbReference type="PROSITE" id="PS52015"/>
    </source>
</evidence>
<name>A0A2U2I4J9_9BURK</name>
<dbReference type="AlphaFoldDB" id="A0A2U2I4J9"/>
<dbReference type="PANTHER" id="PTHR33446">
    <property type="entry name" value="PROTEIN TONB-RELATED"/>
    <property type="match status" value="1"/>
</dbReference>
<dbReference type="InterPro" id="IPR051045">
    <property type="entry name" value="TonB-dependent_transducer"/>
</dbReference>
<proteinExistence type="inferred from homology"/>
<reference evidence="12 13" key="1">
    <citation type="submission" date="2018-04" db="EMBL/GenBank/DDBJ databases">
        <title>Massilia violaceinigra sp. nov., a novel purple-pigmented bacterium isolated from Tianshan glacier, Xinjiang, China.</title>
        <authorList>
            <person name="Wang H."/>
        </authorList>
    </citation>
    <scope>NUCLEOTIDE SEQUENCE [LARGE SCALE GENOMIC DNA]</scope>
    <source>
        <strain evidence="12 13">B448-2</strain>
    </source>
</reference>
<keyword evidence="13" id="KW-1185">Reference proteome</keyword>
<keyword evidence="8" id="KW-1133">Transmembrane helix</keyword>
<evidence type="ECO:0000256" key="6">
    <source>
        <dbReference type="ARBA" id="ARBA00022692"/>
    </source>
</evidence>
<dbReference type="GO" id="GO:0031992">
    <property type="term" value="F:energy transducer activity"/>
    <property type="evidence" value="ECO:0007669"/>
    <property type="project" value="TreeGrafter"/>
</dbReference>
<evidence type="ECO:0000313" key="13">
    <source>
        <dbReference type="Proteomes" id="UP000241421"/>
    </source>
</evidence>
<dbReference type="InterPro" id="IPR006260">
    <property type="entry name" value="TonB/TolA_C"/>
</dbReference>
<dbReference type="InterPro" id="IPR037682">
    <property type="entry name" value="TonB_C"/>
</dbReference>
<keyword evidence="5" id="KW-0997">Cell inner membrane</keyword>
<dbReference type="PANTHER" id="PTHR33446:SF2">
    <property type="entry name" value="PROTEIN TONB"/>
    <property type="match status" value="1"/>
</dbReference>
<dbReference type="NCBIfam" id="TIGR01352">
    <property type="entry name" value="tonB_Cterm"/>
    <property type="match status" value="1"/>
</dbReference>
<dbReference type="Gene3D" id="3.30.1150.10">
    <property type="match status" value="1"/>
</dbReference>
<organism evidence="12 13">
    <name type="scientific">Massilia glaciei</name>
    <dbReference type="NCBI Taxonomy" id="1524097"/>
    <lineage>
        <taxon>Bacteria</taxon>
        <taxon>Pseudomonadati</taxon>
        <taxon>Pseudomonadota</taxon>
        <taxon>Betaproteobacteria</taxon>
        <taxon>Burkholderiales</taxon>
        <taxon>Oxalobacteraceae</taxon>
        <taxon>Telluria group</taxon>
        <taxon>Massilia</taxon>
    </lineage>
</organism>
<evidence type="ECO:0000256" key="5">
    <source>
        <dbReference type="ARBA" id="ARBA00022519"/>
    </source>
</evidence>
<gene>
    <name evidence="12" type="ORF">C7C56_005440</name>
</gene>
<dbReference type="OrthoDB" id="8724624at2"/>
<evidence type="ECO:0000313" key="12">
    <source>
        <dbReference type="EMBL" id="PWF54696.1"/>
    </source>
</evidence>
<protein>
    <submittedName>
        <fullName evidence="12">Energy transducer TonB</fullName>
    </submittedName>
</protein>
<feature type="domain" description="TonB C-terminal" evidence="11">
    <location>
        <begin position="51"/>
        <end position="141"/>
    </location>
</feature>
<comment type="caution">
    <text evidence="12">The sequence shown here is derived from an EMBL/GenBank/DDBJ whole genome shotgun (WGS) entry which is preliminary data.</text>
</comment>
<evidence type="ECO:0000256" key="4">
    <source>
        <dbReference type="ARBA" id="ARBA00022475"/>
    </source>
</evidence>
<evidence type="ECO:0000256" key="2">
    <source>
        <dbReference type="ARBA" id="ARBA00006555"/>
    </source>
</evidence>
<dbReference type="SUPFAM" id="SSF74653">
    <property type="entry name" value="TolA/TonB C-terminal domain"/>
    <property type="match status" value="1"/>
</dbReference>
<keyword evidence="6" id="KW-0812">Transmembrane</keyword>
<evidence type="ECO:0000256" key="3">
    <source>
        <dbReference type="ARBA" id="ARBA00022448"/>
    </source>
</evidence>
<evidence type="ECO:0000256" key="7">
    <source>
        <dbReference type="ARBA" id="ARBA00022927"/>
    </source>
</evidence>
<dbReference type="Proteomes" id="UP000241421">
    <property type="component" value="Unassembled WGS sequence"/>
</dbReference>
<dbReference type="PROSITE" id="PS52015">
    <property type="entry name" value="TONB_CTD"/>
    <property type="match status" value="1"/>
</dbReference>
<keyword evidence="3" id="KW-0813">Transport</keyword>
<keyword evidence="4" id="KW-1003">Cell membrane</keyword>
<keyword evidence="9" id="KW-0472">Membrane</keyword>
<dbReference type="GO" id="GO:0015031">
    <property type="term" value="P:protein transport"/>
    <property type="evidence" value="ECO:0007669"/>
    <property type="project" value="UniProtKB-KW"/>
</dbReference>
<feature type="compositionally biased region" description="Basic residues" evidence="10">
    <location>
        <begin position="1"/>
        <end position="10"/>
    </location>
</feature>
<comment type="subcellular location">
    <subcellularLocation>
        <location evidence="1">Cell inner membrane</location>
        <topology evidence="1">Single-pass membrane protein</topology>
        <orientation evidence="1">Periplasmic side</orientation>
    </subcellularLocation>
</comment>
<sequence>MRKKQARRSNRTMSTHADPKHPPMAALRPFGPLPLIGAGAFLAAMSGCAQMPAPAPMAPHCAKPLMPAQAMRDSQQGTVRLAYLLGTDGAVKQVKVDESSGFPLLDAAAMEGLGRCTFNPVSRDGKPAEAWYKMQYVMSSK</sequence>
<dbReference type="GO" id="GO:0055085">
    <property type="term" value="P:transmembrane transport"/>
    <property type="evidence" value="ECO:0007669"/>
    <property type="project" value="InterPro"/>
</dbReference>
<evidence type="ECO:0000256" key="1">
    <source>
        <dbReference type="ARBA" id="ARBA00004383"/>
    </source>
</evidence>
<keyword evidence="7" id="KW-0653">Protein transport</keyword>
<dbReference type="Pfam" id="PF03544">
    <property type="entry name" value="TonB_C"/>
    <property type="match status" value="1"/>
</dbReference>
<evidence type="ECO:0000256" key="8">
    <source>
        <dbReference type="ARBA" id="ARBA00022989"/>
    </source>
</evidence>
<evidence type="ECO:0000256" key="9">
    <source>
        <dbReference type="ARBA" id="ARBA00023136"/>
    </source>
</evidence>
<dbReference type="RefSeq" id="WP_106756465.1">
    <property type="nucleotide sequence ID" value="NZ_PXWF02000072.1"/>
</dbReference>
<feature type="region of interest" description="Disordered" evidence="10">
    <location>
        <begin position="1"/>
        <end position="26"/>
    </location>
</feature>
<dbReference type="EMBL" id="PXWF02000072">
    <property type="protein sequence ID" value="PWF54696.1"/>
    <property type="molecule type" value="Genomic_DNA"/>
</dbReference>